<gene>
    <name evidence="2" type="ORF">QE405_002191</name>
</gene>
<protein>
    <recommendedName>
        <fullName evidence="4">DUF4259 domain-containing protein</fullName>
    </recommendedName>
</protein>
<reference evidence="2" key="1">
    <citation type="submission" date="2023-07" db="EMBL/GenBank/DDBJ databases">
        <title>Functional and genomic diversity of the sorghum phyllosphere microbiome.</title>
        <authorList>
            <person name="Shade A."/>
        </authorList>
    </citation>
    <scope>NUCLEOTIDE SEQUENCE</scope>
    <source>
        <strain evidence="2">SORGH_AS_1067</strain>
    </source>
</reference>
<dbReference type="Pfam" id="PF14078">
    <property type="entry name" value="DUF4259"/>
    <property type="match status" value="1"/>
</dbReference>
<feature type="region of interest" description="Disordered" evidence="1">
    <location>
        <begin position="125"/>
        <end position="156"/>
    </location>
</feature>
<dbReference type="AlphaFoldDB" id="A0AAJ1U7P0"/>
<sequence length="156" mass="16852">MGTWDEGLFGSDAAADVAMDAAGAPPPMVEGFLREAMARWDDEEDAADPAAAVALVLYAVDPTGIEQHPYVSGWPRRDWVPSERLVGDARVLGERLLAEADEDDEDAGFLPRARAELRALLDRTRGVPVPQAPLAPAAPAAPPGSRRRRWPFGRSR</sequence>
<dbReference type="InterPro" id="IPR025355">
    <property type="entry name" value="DUF4259"/>
</dbReference>
<proteinExistence type="predicted"/>
<comment type="caution">
    <text evidence="2">The sequence shown here is derived from an EMBL/GenBank/DDBJ whole genome shotgun (WGS) entry which is preliminary data.</text>
</comment>
<name>A0AAJ1U7P0_9ACTN</name>
<accession>A0AAJ1U7P0</accession>
<dbReference type="RefSeq" id="WP_307200665.1">
    <property type="nucleotide sequence ID" value="NZ_JAUTAN010000001.1"/>
</dbReference>
<feature type="compositionally biased region" description="Low complexity" evidence="1">
    <location>
        <begin position="128"/>
        <end position="138"/>
    </location>
</feature>
<organism evidence="2 3">
    <name type="scientific">Nocardioides zeae</name>
    <dbReference type="NCBI Taxonomy" id="1457234"/>
    <lineage>
        <taxon>Bacteria</taxon>
        <taxon>Bacillati</taxon>
        <taxon>Actinomycetota</taxon>
        <taxon>Actinomycetes</taxon>
        <taxon>Propionibacteriales</taxon>
        <taxon>Nocardioidaceae</taxon>
        <taxon>Nocardioides</taxon>
    </lineage>
</organism>
<evidence type="ECO:0000313" key="2">
    <source>
        <dbReference type="EMBL" id="MDQ1104907.1"/>
    </source>
</evidence>
<evidence type="ECO:0000256" key="1">
    <source>
        <dbReference type="SAM" id="MobiDB-lite"/>
    </source>
</evidence>
<dbReference type="Proteomes" id="UP001239215">
    <property type="component" value="Unassembled WGS sequence"/>
</dbReference>
<dbReference type="EMBL" id="JAUTAN010000001">
    <property type="protein sequence ID" value="MDQ1104907.1"/>
    <property type="molecule type" value="Genomic_DNA"/>
</dbReference>
<feature type="compositionally biased region" description="Basic residues" evidence="1">
    <location>
        <begin position="145"/>
        <end position="156"/>
    </location>
</feature>
<evidence type="ECO:0000313" key="3">
    <source>
        <dbReference type="Proteomes" id="UP001239215"/>
    </source>
</evidence>
<evidence type="ECO:0008006" key="4">
    <source>
        <dbReference type="Google" id="ProtNLM"/>
    </source>
</evidence>